<proteinExistence type="predicted"/>
<accession>A0AA95MU21</accession>
<dbReference type="RefSeq" id="WP_156487421.1">
    <property type="nucleotide sequence ID" value="NZ_CP126114.1"/>
</dbReference>
<reference evidence="1" key="1">
    <citation type="submission" date="2023-05" db="EMBL/GenBank/DDBJ databases">
        <title>Comparative genomics of Bacillaceae isolates and their secondary metabolite potential.</title>
        <authorList>
            <person name="Song L."/>
            <person name="Nielsen L.J."/>
            <person name="Mohite O."/>
            <person name="Xu X."/>
            <person name="Weber T."/>
            <person name="Kovacs A.T."/>
        </authorList>
    </citation>
    <scope>NUCLEOTIDE SEQUENCE</scope>
    <source>
        <strain evidence="1">XLM17</strain>
    </source>
</reference>
<sequence>MLQKVEGFDEAKKYKQMEHYNVAGLSIALIDKGQINMTAGFGVLLGRWSGLGRAI</sequence>
<evidence type="ECO:0000313" key="1">
    <source>
        <dbReference type="EMBL" id="WHY87351.1"/>
    </source>
</evidence>
<organism evidence="1 2">
    <name type="scientific">Neobacillus novalis</name>
    <dbReference type="NCBI Taxonomy" id="220687"/>
    <lineage>
        <taxon>Bacteria</taxon>
        <taxon>Bacillati</taxon>
        <taxon>Bacillota</taxon>
        <taxon>Bacilli</taxon>
        <taxon>Bacillales</taxon>
        <taxon>Bacillaceae</taxon>
        <taxon>Neobacillus</taxon>
    </lineage>
</organism>
<protein>
    <submittedName>
        <fullName evidence="1">Uncharacterized protein</fullName>
    </submittedName>
</protein>
<keyword evidence="2" id="KW-1185">Reference proteome</keyword>
<name>A0AA95MU21_9BACI</name>
<dbReference type="EMBL" id="CP126114">
    <property type="protein sequence ID" value="WHY87351.1"/>
    <property type="molecule type" value="Genomic_DNA"/>
</dbReference>
<dbReference type="Proteomes" id="UP001178288">
    <property type="component" value="Chromosome"/>
</dbReference>
<evidence type="ECO:0000313" key="2">
    <source>
        <dbReference type="Proteomes" id="UP001178288"/>
    </source>
</evidence>
<dbReference type="KEGG" id="nnv:QNH39_05705"/>
<dbReference type="AlphaFoldDB" id="A0AA95MU21"/>
<gene>
    <name evidence="1" type="ORF">QNH39_05705</name>
</gene>